<evidence type="ECO:0000313" key="1">
    <source>
        <dbReference type="EMBL" id="AEJ81397.1"/>
    </source>
</evidence>
<accession>G0YPX0</accession>
<evidence type="ECO:0000313" key="2">
    <source>
        <dbReference type="Proteomes" id="UP000008892"/>
    </source>
</evidence>
<dbReference type="Proteomes" id="UP000008892">
    <property type="component" value="Segment"/>
</dbReference>
<dbReference type="RefSeq" id="YP_007004671.1">
    <property type="nucleotide sequence ID" value="NC_019504.1"/>
</dbReference>
<dbReference type="EMBL" id="HQ728264">
    <property type="protein sequence ID" value="AEJ81397.1"/>
    <property type="molecule type" value="Genomic_DNA"/>
</dbReference>
<proteinExistence type="predicted"/>
<name>G0YPX0_9CAUD</name>
<dbReference type="GeneID" id="14010452"/>
<dbReference type="KEGG" id="vg:14010452"/>
<sequence length="54" mass="5927">MEINDKVSLTSYANLIQIVVFGDDDGIVANLSTEDALKLAALLQHHATRVMLEE</sequence>
<protein>
    <submittedName>
        <fullName evidence="1">Gp21</fullName>
    </submittedName>
</protein>
<organism evidence="1 2">
    <name type="scientific">Erwinia phage vB_EamM-Y2</name>
    <dbReference type="NCBI Taxonomy" id="1051676"/>
    <lineage>
        <taxon>Viruses</taxon>
        <taxon>Duplodnaviria</taxon>
        <taxon>Heunggongvirae</taxon>
        <taxon>Uroviricota</taxon>
        <taxon>Caudoviricetes</taxon>
        <taxon>Chaseviridae</taxon>
        <taxon>Cleopatravirinae</taxon>
        <taxon>Loessnervirus</taxon>
        <taxon>Loessnervirus Y2</taxon>
    </lineage>
</organism>
<keyword evidence="2" id="KW-1185">Reference proteome</keyword>
<reference evidence="1 2" key="1">
    <citation type="journal article" date="2011" name="Appl. Environ. Microbiol.">
        <title>Novel Virulent and Broad-Host-Range Erwinia amylovora Bacteriophages Reveal a High Degree of Mosaicism and a Relationship to Enterobacteriaceae Phages.</title>
        <authorList>
            <person name="Born Y."/>
            <person name="Fieseler L."/>
            <person name="Marazzi J."/>
            <person name="Lurz R."/>
            <person name="Duffy B."/>
            <person name="Loessner M.J."/>
        </authorList>
    </citation>
    <scope>NUCLEOTIDE SEQUENCE [LARGE SCALE GENOMIC DNA]</scope>
</reference>